<dbReference type="Gene3D" id="3.30.420.40">
    <property type="match status" value="2"/>
</dbReference>
<dbReference type="GO" id="GO:0003700">
    <property type="term" value="F:DNA-binding transcription factor activity"/>
    <property type="evidence" value="ECO:0007669"/>
    <property type="project" value="InterPro"/>
</dbReference>
<dbReference type="InterPro" id="IPR036388">
    <property type="entry name" value="WH-like_DNA-bd_sf"/>
</dbReference>
<evidence type="ECO:0000313" key="4">
    <source>
        <dbReference type="Proteomes" id="UP000542342"/>
    </source>
</evidence>
<dbReference type="Pfam" id="PF00480">
    <property type="entry name" value="ROK"/>
    <property type="match status" value="1"/>
</dbReference>
<gene>
    <name evidence="3" type="ORF">H0921_04550</name>
</gene>
<comment type="caution">
    <text evidence="3">The sequence shown here is derived from an EMBL/GenBank/DDBJ whole genome shotgun (WGS) entry which is preliminary data.</text>
</comment>
<reference evidence="3 4" key="1">
    <citation type="submission" date="2020-07" db="EMBL/GenBank/DDBJ databases">
        <title>Thermogemmata thermophila gen. nov., sp. nov., a novel moderate thermophilic planctomycete from a Kamchatka hot spring.</title>
        <authorList>
            <person name="Elcheninov A.G."/>
            <person name="Podosokorskaya O.A."/>
            <person name="Kovaleva O.L."/>
            <person name="Novikov A."/>
            <person name="Bonch-Osmolovskaya E.A."/>
            <person name="Toshchakov S.V."/>
            <person name="Kublanov I.V."/>
        </authorList>
    </citation>
    <scope>NUCLEOTIDE SEQUENCE [LARGE SCALE GENOMIC DNA]</scope>
    <source>
        <strain evidence="3 4">2918</strain>
    </source>
</reference>
<dbReference type="InterPro" id="IPR000835">
    <property type="entry name" value="HTH_MarR-typ"/>
</dbReference>
<dbReference type="Pfam" id="PF12802">
    <property type="entry name" value="MarR_2"/>
    <property type="match status" value="1"/>
</dbReference>
<keyword evidence="4" id="KW-1185">Reference proteome</keyword>
<dbReference type="PANTHER" id="PTHR18964:SF173">
    <property type="entry name" value="GLUCOKINASE"/>
    <property type="match status" value="1"/>
</dbReference>
<dbReference type="CDD" id="cd00090">
    <property type="entry name" value="HTH_ARSR"/>
    <property type="match status" value="1"/>
</dbReference>
<dbReference type="AlphaFoldDB" id="A0A7V8VCU6"/>
<dbReference type="SUPFAM" id="SSF46785">
    <property type="entry name" value="Winged helix' DNA-binding domain"/>
    <property type="match status" value="1"/>
</dbReference>
<dbReference type="InterPro" id="IPR049874">
    <property type="entry name" value="ROK_cs"/>
</dbReference>
<dbReference type="RefSeq" id="WP_194536857.1">
    <property type="nucleotide sequence ID" value="NZ_JACEFB010000002.1"/>
</dbReference>
<feature type="domain" description="HTH marR-type" evidence="2">
    <location>
        <begin position="38"/>
        <end position="83"/>
    </location>
</feature>
<dbReference type="PROSITE" id="PS01125">
    <property type="entry name" value="ROK"/>
    <property type="match status" value="1"/>
</dbReference>
<protein>
    <submittedName>
        <fullName evidence="3">ROK family protein</fullName>
    </submittedName>
</protein>
<accession>A0A7V8VCU6</accession>
<dbReference type="EMBL" id="JACEFB010000002">
    <property type="protein sequence ID" value="MBA2225432.1"/>
    <property type="molecule type" value="Genomic_DNA"/>
</dbReference>
<dbReference type="InterPro" id="IPR043129">
    <property type="entry name" value="ATPase_NBD"/>
</dbReference>
<name>A0A7V8VCU6_9BACT</name>
<organism evidence="3 4">
    <name type="scientific">Thermogemmata fonticola</name>
    <dbReference type="NCBI Taxonomy" id="2755323"/>
    <lineage>
        <taxon>Bacteria</taxon>
        <taxon>Pseudomonadati</taxon>
        <taxon>Planctomycetota</taxon>
        <taxon>Planctomycetia</taxon>
        <taxon>Gemmatales</taxon>
        <taxon>Gemmataceae</taxon>
        <taxon>Thermogemmata</taxon>
    </lineage>
</organism>
<dbReference type="Proteomes" id="UP000542342">
    <property type="component" value="Unassembled WGS sequence"/>
</dbReference>
<evidence type="ECO:0000256" key="1">
    <source>
        <dbReference type="ARBA" id="ARBA00006479"/>
    </source>
</evidence>
<evidence type="ECO:0000259" key="2">
    <source>
        <dbReference type="Pfam" id="PF12802"/>
    </source>
</evidence>
<comment type="similarity">
    <text evidence="1">Belongs to the ROK (NagC/XylR) family.</text>
</comment>
<evidence type="ECO:0000313" key="3">
    <source>
        <dbReference type="EMBL" id="MBA2225432.1"/>
    </source>
</evidence>
<dbReference type="Gene3D" id="1.10.10.10">
    <property type="entry name" value="Winged helix-like DNA-binding domain superfamily/Winged helix DNA-binding domain"/>
    <property type="match status" value="1"/>
</dbReference>
<sequence>MIAGMRGQNVAKWVRLNGRSKAEALPRPSLVGRLNERLVLQLLQNRGPLSRAEVVRASGLSAPTVSKAVASLLRAGLVEEVEEGVTAESSRGRPAVKVRLARSRVQVLGVAVDAGHCWVAAAGLDGTLRQPVRRVVTPGSYEQLLAVLEEAARDLMEAEVQTLGLGMSLPGLVDDRAGRGILSPNVPMTNGHTPAADLGRRLGLPAVLLQESHALCLAERHYGLAQQVDDFAVLDVATGVGLGVMLGGRLFTGHNGLAGEIGHMTVVTEGGRRCGCGNNGCLETVVSDTALAWQASQKLGRPVGGDEVVELARRGQIDLSAELDGMASYLALAVAAVINIFNPAAVFIHTPLFDIEPDLLDRVIARAQQRALPPSFQQCRILRAQGTKYQGAIAGIIEALTDAVAPRIT</sequence>
<dbReference type="InterPro" id="IPR000600">
    <property type="entry name" value="ROK"/>
</dbReference>
<dbReference type="InterPro" id="IPR036390">
    <property type="entry name" value="WH_DNA-bd_sf"/>
</dbReference>
<proteinExistence type="inferred from homology"/>
<dbReference type="InterPro" id="IPR011991">
    <property type="entry name" value="ArsR-like_HTH"/>
</dbReference>
<dbReference type="SUPFAM" id="SSF53067">
    <property type="entry name" value="Actin-like ATPase domain"/>
    <property type="match status" value="1"/>
</dbReference>
<dbReference type="PANTHER" id="PTHR18964">
    <property type="entry name" value="ROK (REPRESSOR, ORF, KINASE) FAMILY"/>
    <property type="match status" value="1"/>
</dbReference>